<name>A0ABR0QFT7_GOSAR</name>
<dbReference type="Proteomes" id="UP001358586">
    <property type="component" value="Chromosome 3"/>
</dbReference>
<dbReference type="EMBL" id="JARKNE010000003">
    <property type="protein sequence ID" value="KAK5838170.1"/>
    <property type="molecule type" value="Genomic_DNA"/>
</dbReference>
<reference evidence="2 3" key="1">
    <citation type="submission" date="2023-03" db="EMBL/GenBank/DDBJ databases">
        <title>WGS of Gossypium arboreum.</title>
        <authorList>
            <person name="Yu D."/>
        </authorList>
    </citation>
    <scope>NUCLEOTIDE SEQUENCE [LARGE SCALE GENOMIC DNA]</scope>
    <source>
        <tissue evidence="2">Leaf</tissue>
    </source>
</reference>
<gene>
    <name evidence="2" type="ORF">PVK06_006897</name>
</gene>
<dbReference type="PANTHER" id="PTHR47481:SF10">
    <property type="entry name" value="COPIA-LIKE POLYPROTEIN_RETROTRANSPOSON"/>
    <property type="match status" value="1"/>
</dbReference>
<evidence type="ECO:0000313" key="3">
    <source>
        <dbReference type="Proteomes" id="UP001358586"/>
    </source>
</evidence>
<comment type="caution">
    <text evidence="2">The sequence shown here is derived from an EMBL/GenBank/DDBJ whole genome shotgun (WGS) entry which is preliminary data.</text>
</comment>
<evidence type="ECO:0000313" key="2">
    <source>
        <dbReference type="EMBL" id="KAK5838170.1"/>
    </source>
</evidence>
<evidence type="ECO:0008006" key="4">
    <source>
        <dbReference type="Google" id="ProtNLM"/>
    </source>
</evidence>
<keyword evidence="3" id="KW-1185">Reference proteome</keyword>
<feature type="region of interest" description="Disordered" evidence="1">
    <location>
        <begin position="1"/>
        <end position="20"/>
    </location>
</feature>
<sequence length="187" mass="20708">MATDGVPTIDSPRQSTNVGEAIHSPGSGTIVSSSVHYFSKHDTIKLNEHNFLLWKHQLSLILEGYGFKGFVLGTVPPPPSFIPDDGGQLVKNLAFLVHNKQDKFLAYWLLPIVMDNILVYLTAAKTSLDIWTTISRRFGAKSSIKISSIRHTLYSIKKSSLFVKDYLSKVKSLSDSLTVAESLVTEQ</sequence>
<proteinExistence type="predicted"/>
<accession>A0ABR0QFT7</accession>
<organism evidence="2 3">
    <name type="scientific">Gossypium arboreum</name>
    <name type="common">Tree cotton</name>
    <name type="synonym">Gossypium nanking</name>
    <dbReference type="NCBI Taxonomy" id="29729"/>
    <lineage>
        <taxon>Eukaryota</taxon>
        <taxon>Viridiplantae</taxon>
        <taxon>Streptophyta</taxon>
        <taxon>Embryophyta</taxon>
        <taxon>Tracheophyta</taxon>
        <taxon>Spermatophyta</taxon>
        <taxon>Magnoliopsida</taxon>
        <taxon>eudicotyledons</taxon>
        <taxon>Gunneridae</taxon>
        <taxon>Pentapetalae</taxon>
        <taxon>rosids</taxon>
        <taxon>malvids</taxon>
        <taxon>Malvales</taxon>
        <taxon>Malvaceae</taxon>
        <taxon>Malvoideae</taxon>
        <taxon>Gossypium</taxon>
    </lineage>
</organism>
<protein>
    <recommendedName>
        <fullName evidence="4">Retrovirus-related Pol polyprotein from transposon TNT 1-94</fullName>
    </recommendedName>
</protein>
<evidence type="ECO:0000256" key="1">
    <source>
        <dbReference type="SAM" id="MobiDB-lite"/>
    </source>
</evidence>
<dbReference type="PANTHER" id="PTHR47481">
    <property type="match status" value="1"/>
</dbReference>